<keyword evidence="5 10" id="KW-0276">Fatty acid metabolism</keyword>
<evidence type="ECO:0000313" key="11">
    <source>
        <dbReference type="EMBL" id="CAG6669190.1"/>
    </source>
</evidence>
<comment type="catalytic activity">
    <reaction evidence="10">
        <text>a very-long-chain acyl-CoA + malonyl-CoA + H(+) = a very-long-chain 3-oxoacyl-CoA + CO2 + CoA</text>
        <dbReference type="Rhea" id="RHEA:32727"/>
        <dbReference type="ChEBI" id="CHEBI:15378"/>
        <dbReference type="ChEBI" id="CHEBI:16526"/>
        <dbReference type="ChEBI" id="CHEBI:57287"/>
        <dbReference type="ChEBI" id="CHEBI:57384"/>
        <dbReference type="ChEBI" id="CHEBI:90725"/>
        <dbReference type="ChEBI" id="CHEBI:90736"/>
        <dbReference type="EC" id="2.3.1.199"/>
    </reaction>
</comment>
<feature type="transmembrane region" description="Helical" evidence="10">
    <location>
        <begin position="28"/>
        <end position="47"/>
    </location>
</feature>
<feature type="transmembrane region" description="Helical" evidence="10">
    <location>
        <begin position="149"/>
        <end position="166"/>
    </location>
</feature>
<name>A0A8D8SG13_9HEMI</name>
<sequence length="265" mass="31285">MSQVIGGVVNITNYLITTDFVDPRTKDWFWSGSLWPPFALMFFYHYFVRSLGPRFMKDRKPYNIDNVLKVYNLFQVTFSVFLVYRVIKDCYMNANYSLICQPINKSNTPQAMAEIECIWLYYMAKIIDLLDTVFFVLRKKFKQASFLHVYHHTGMILAGLIGTRYVTGGHSVSLGAVNSTVHVIMYTYYLLSSFDKKFTETKWKKYITQLQMLQFISLIVHFSFPFIFPCGFPLWPCVVIVPQYMFMLALFYDFYRKAYNKPKQS</sequence>
<dbReference type="PANTHER" id="PTHR11157:SF21">
    <property type="entry name" value="ELONGATION OF VERY LONG CHAIN FATTY ACIDS PROTEIN"/>
    <property type="match status" value="1"/>
</dbReference>
<feature type="transmembrane region" description="Helical" evidence="10">
    <location>
        <begin position="68"/>
        <end position="87"/>
    </location>
</feature>
<dbReference type="GO" id="GO:0030148">
    <property type="term" value="P:sphingolipid biosynthetic process"/>
    <property type="evidence" value="ECO:0007669"/>
    <property type="project" value="TreeGrafter"/>
</dbReference>
<keyword evidence="4 10" id="KW-0812">Transmembrane</keyword>
<evidence type="ECO:0000256" key="6">
    <source>
        <dbReference type="ARBA" id="ARBA00022989"/>
    </source>
</evidence>
<keyword evidence="6 10" id="KW-1133">Transmembrane helix</keyword>
<proteinExistence type="inferred from homology"/>
<feature type="transmembrane region" description="Helical" evidence="10">
    <location>
        <begin position="234"/>
        <end position="255"/>
    </location>
</feature>
<feature type="transmembrane region" description="Helical" evidence="10">
    <location>
        <begin position="118"/>
        <end position="137"/>
    </location>
</feature>
<dbReference type="InterPro" id="IPR002076">
    <property type="entry name" value="ELO_fam"/>
</dbReference>
<evidence type="ECO:0000256" key="10">
    <source>
        <dbReference type="RuleBase" id="RU361115"/>
    </source>
</evidence>
<evidence type="ECO:0000256" key="7">
    <source>
        <dbReference type="ARBA" id="ARBA00023098"/>
    </source>
</evidence>
<accession>A0A8D8SG13</accession>
<evidence type="ECO:0000256" key="4">
    <source>
        <dbReference type="ARBA" id="ARBA00022692"/>
    </source>
</evidence>
<protein>
    <recommendedName>
        <fullName evidence="10">Elongation of very long chain fatty acids protein</fullName>
        <ecNumber evidence="10">2.3.1.199</ecNumber>
    </recommendedName>
    <alternativeName>
        <fullName evidence="10">Very-long-chain 3-oxoacyl-CoA synthase</fullName>
    </alternativeName>
</protein>
<dbReference type="EC" id="2.3.1.199" evidence="10"/>
<dbReference type="GO" id="GO:0009922">
    <property type="term" value="F:fatty acid elongase activity"/>
    <property type="evidence" value="ECO:0007669"/>
    <property type="project" value="UniProtKB-EC"/>
</dbReference>
<feature type="transmembrane region" description="Helical" evidence="10">
    <location>
        <begin position="172"/>
        <end position="191"/>
    </location>
</feature>
<organism evidence="11">
    <name type="scientific">Cacopsylla melanoneura</name>
    <dbReference type="NCBI Taxonomy" id="428564"/>
    <lineage>
        <taxon>Eukaryota</taxon>
        <taxon>Metazoa</taxon>
        <taxon>Ecdysozoa</taxon>
        <taxon>Arthropoda</taxon>
        <taxon>Hexapoda</taxon>
        <taxon>Insecta</taxon>
        <taxon>Pterygota</taxon>
        <taxon>Neoptera</taxon>
        <taxon>Paraneoptera</taxon>
        <taxon>Hemiptera</taxon>
        <taxon>Sternorrhyncha</taxon>
        <taxon>Psylloidea</taxon>
        <taxon>Psyllidae</taxon>
        <taxon>Psyllinae</taxon>
        <taxon>Cacopsylla</taxon>
    </lineage>
</organism>
<keyword evidence="2 10" id="KW-0444">Lipid biosynthesis</keyword>
<dbReference type="GO" id="GO:0034625">
    <property type="term" value="P:fatty acid elongation, monounsaturated fatty acid"/>
    <property type="evidence" value="ECO:0007669"/>
    <property type="project" value="TreeGrafter"/>
</dbReference>
<reference evidence="11" key="1">
    <citation type="submission" date="2021-05" db="EMBL/GenBank/DDBJ databases">
        <authorList>
            <person name="Alioto T."/>
            <person name="Alioto T."/>
            <person name="Gomez Garrido J."/>
        </authorList>
    </citation>
    <scope>NUCLEOTIDE SEQUENCE</scope>
</reference>
<evidence type="ECO:0000256" key="3">
    <source>
        <dbReference type="ARBA" id="ARBA00022679"/>
    </source>
</evidence>
<dbReference type="GO" id="GO:0005789">
    <property type="term" value="C:endoplasmic reticulum membrane"/>
    <property type="evidence" value="ECO:0007669"/>
    <property type="project" value="TreeGrafter"/>
</dbReference>
<keyword evidence="8 10" id="KW-0472">Membrane</keyword>
<dbReference type="Pfam" id="PF01151">
    <property type="entry name" value="ELO"/>
    <property type="match status" value="1"/>
</dbReference>
<keyword evidence="3 10" id="KW-0808">Transferase</keyword>
<evidence type="ECO:0000256" key="8">
    <source>
        <dbReference type="ARBA" id="ARBA00023136"/>
    </source>
</evidence>
<keyword evidence="9 10" id="KW-0275">Fatty acid biosynthesis</keyword>
<comment type="subcellular location">
    <subcellularLocation>
        <location evidence="1">Membrane</location>
        <topology evidence="1">Multi-pass membrane protein</topology>
    </subcellularLocation>
</comment>
<evidence type="ECO:0000256" key="9">
    <source>
        <dbReference type="ARBA" id="ARBA00023160"/>
    </source>
</evidence>
<keyword evidence="7 10" id="KW-0443">Lipid metabolism</keyword>
<evidence type="ECO:0000256" key="2">
    <source>
        <dbReference type="ARBA" id="ARBA00022516"/>
    </source>
</evidence>
<comment type="similarity">
    <text evidence="10">Belongs to the ELO family.</text>
</comment>
<evidence type="ECO:0000256" key="5">
    <source>
        <dbReference type="ARBA" id="ARBA00022832"/>
    </source>
</evidence>
<dbReference type="GO" id="GO:0034626">
    <property type="term" value="P:fatty acid elongation, polyunsaturated fatty acid"/>
    <property type="evidence" value="ECO:0007669"/>
    <property type="project" value="TreeGrafter"/>
</dbReference>
<feature type="transmembrane region" description="Helical" evidence="10">
    <location>
        <begin position="212"/>
        <end position="228"/>
    </location>
</feature>
<dbReference type="PANTHER" id="PTHR11157">
    <property type="entry name" value="FATTY ACID ACYL TRANSFERASE-RELATED"/>
    <property type="match status" value="1"/>
</dbReference>
<dbReference type="GO" id="GO:0042761">
    <property type="term" value="P:very long-chain fatty acid biosynthetic process"/>
    <property type="evidence" value="ECO:0007669"/>
    <property type="project" value="TreeGrafter"/>
</dbReference>
<dbReference type="GO" id="GO:0019367">
    <property type="term" value="P:fatty acid elongation, saturated fatty acid"/>
    <property type="evidence" value="ECO:0007669"/>
    <property type="project" value="TreeGrafter"/>
</dbReference>
<dbReference type="AlphaFoldDB" id="A0A8D8SG13"/>
<dbReference type="EMBL" id="HBUF01220405">
    <property type="protein sequence ID" value="CAG6669190.1"/>
    <property type="molecule type" value="Transcribed_RNA"/>
</dbReference>
<evidence type="ECO:0000256" key="1">
    <source>
        <dbReference type="ARBA" id="ARBA00004141"/>
    </source>
</evidence>